<gene>
    <name evidence="2" type="ORF">PMG71_02310</name>
</gene>
<dbReference type="Pfam" id="PF25734">
    <property type="entry name" value="RelB_like_antitoxin"/>
    <property type="match status" value="1"/>
</dbReference>
<keyword evidence="3" id="KW-1185">Reference proteome</keyword>
<proteinExistence type="predicted"/>
<evidence type="ECO:0000313" key="2">
    <source>
        <dbReference type="EMBL" id="MDJ1168260.1"/>
    </source>
</evidence>
<comment type="caution">
    <text evidence="2">The sequence shown here is derived from an EMBL/GenBank/DDBJ whole genome shotgun (WGS) entry which is preliminary data.</text>
</comment>
<dbReference type="InterPro" id="IPR057930">
    <property type="entry name" value="Antitoxin_put"/>
</dbReference>
<evidence type="ECO:0000313" key="3">
    <source>
        <dbReference type="Proteomes" id="UP001235303"/>
    </source>
</evidence>
<keyword evidence="1" id="KW-0175">Coiled coil</keyword>
<name>A0ABT7AN01_9CYAN</name>
<reference evidence="2 3" key="1">
    <citation type="submission" date="2023-01" db="EMBL/GenBank/DDBJ databases">
        <title>Novel diversity within Roseofilum (Cyanobacteria; Desertifilaceae) from marine benthic mats with descriptions of four novel species.</title>
        <authorList>
            <person name="Wang Y."/>
            <person name="Berthold D.E."/>
            <person name="Hu J."/>
            <person name="Lefler F.W."/>
            <person name="Laughinghouse H.D. IV."/>
        </authorList>
    </citation>
    <scope>NUCLEOTIDE SEQUENCE [LARGE SCALE GENOMIC DNA]</scope>
    <source>
        <strain evidence="2 3">BLCC-M154</strain>
    </source>
</reference>
<protein>
    <submittedName>
        <fullName evidence="2">Uncharacterized protein</fullName>
    </submittedName>
</protein>
<dbReference type="RefSeq" id="WP_283752023.1">
    <property type="nucleotide sequence ID" value="NZ_JAQOSP010000009.1"/>
</dbReference>
<evidence type="ECO:0000256" key="1">
    <source>
        <dbReference type="SAM" id="Coils"/>
    </source>
</evidence>
<dbReference type="Proteomes" id="UP001235303">
    <property type="component" value="Unassembled WGS sequence"/>
</dbReference>
<feature type="coiled-coil region" evidence="1">
    <location>
        <begin position="8"/>
        <end position="40"/>
    </location>
</feature>
<sequence>MTELSLDKTELKQLLKTTILELVQEEKEMFSELLAEALEDIAMENAIKEGESSEVVSRDEIFKMLTSVGKAQALFRQYVPEGRILSEELIAQRRQGQEIE</sequence>
<organism evidence="2 3">
    <name type="scientific">Roseofilum acuticapitatum BLCC-M154</name>
    <dbReference type="NCBI Taxonomy" id="3022444"/>
    <lineage>
        <taxon>Bacteria</taxon>
        <taxon>Bacillati</taxon>
        <taxon>Cyanobacteriota</taxon>
        <taxon>Cyanophyceae</taxon>
        <taxon>Desertifilales</taxon>
        <taxon>Desertifilaceae</taxon>
        <taxon>Roseofilum</taxon>
        <taxon>Roseofilum acuticapitatum</taxon>
    </lineage>
</organism>
<dbReference type="EMBL" id="JAQOSP010000009">
    <property type="protein sequence ID" value="MDJ1168260.1"/>
    <property type="molecule type" value="Genomic_DNA"/>
</dbReference>
<accession>A0ABT7AN01</accession>